<dbReference type="InterPro" id="IPR048293">
    <property type="entry name" value="PIF1_RRM3_pfh1"/>
</dbReference>
<dbReference type="HAMAP" id="MF_03176">
    <property type="entry name" value="PIF1"/>
    <property type="match status" value="1"/>
</dbReference>
<keyword evidence="16" id="KW-0496">Mitochondrion</keyword>
<dbReference type="GO" id="GO:0005524">
    <property type="term" value="F:ATP binding"/>
    <property type="evidence" value="ECO:0007669"/>
    <property type="project" value="UniProtKB-KW"/>
</dbReference>
<gene>
    <name evidence="27" type="ORF">H1R20_g2311</name>
</gene>
<evidence type="ECO:0000256" key="14">
    <source>
        <dbReference type="ARBA" id="ARBA00023010"/>
    </source>
</evidence>
<dbReference type="GO" id="GO:0051087">
    <property type="term" value="F:protein-folding chaperone binding"/>
    <property type="evidence" value="ECO:0007669"/>
    <property type="project" value="TreeGrafter"/>
</dbReference>
<dbReference type="InterPro" id="IPR039544">
    <property type="entry name" value="Tim44-like"/>
</dbReference>
<evidence type="ECO:0000256" key="16">
    <source>
        <dbReference type="ARBA" id="ARBA00023128"/>
    </source>
</evidence>
<dbReference type="InterPro" id="IPR032710">
    <property type="entry name" value="NTF2-like_dom_sf"/>
</dbReference>
<dbReference type="InterPro" id="IPR003593">
    <property type="entry name" value="AAA+_ATPase"/>
</dbReference>
<dbReference type="FunFam" id="3.40.50.300:FF:001226">
    <property type="entry name" value="ATP-dependent DNA helicase PIF1"/>
    <property type="match status" value="1"/>
</dbReference>
<dbReference type="GO" id="GO:0005743">
    <property type="term" value="C:mitochondrial inner membrane"/>
    <property type="evidence" value="ECO:0007669"/>
    <property type="project" value="UniProtKB-SubCell"/>
</dbReference>
<comment type="cofactor">
    <cofactor evidence="1">
        <name>Mg(2+)</name>
        <dbReference type="ChEBI" id="CHEBI:18420"/>
    </cofactor>
</comment>
<keyword evidence="19" id="KW-0234">DNA repair</keyword>
<dbReference type="EMBL" id="JANBPK010000709">
    <property type="protein sequence ID" value="KAJ2934836.1"/>
    <property type="molecule type" value="Genomic_DNA"/>
</dbReference>
<dbReference type="GO" id="GO:0005730">
    <property type="term" value="C:nucleolus"/>
    <property type="evidence" value="ECO:0007669"/>
    <property type="project" value="UniProtKB-SubCell"/>
</dbReference>
<keyword evidence="8" id="KW-0999">Mitochondrion inner membrane</keyword>
<evidence type="ECO:0000256" key="13">
    <source>
        <dbReference type="ARBA" id="ARBA00022946"/>
    </source>
</evidence>
<name>A0A9W8ML86_9AGAR</name>
<feature type="non-terminal residue" evidence="27">
    <location>
        <position position="1"/>
    </location>
</feature>
<evidence type="ECO:0000256" key="2">
    <source>
        <dbReference type="ARBA" id="ARBA00004604"/>
    </source>
</evidence>
<dbReference type="FunFam" id="3.10.450.240:FF:000002">
    <property type="entry name" value="Mitochondrial import inner membrane translocase subunit TIM44"/>
    <property type="match status" value="1"/>
</dbReference>
<dbReference type="Gene3D" id="3.40.50.300">
    <property type="entry name" value="P-loop containing nucleotide triphosphate hydrolases"/>
    <property type="match status" value="2"/>
</dbReference>
<dbReference type="GO" id="GO:0030150">
    <property type="term" value="P:protein import into mitochondrial matrix"/>
    <property type="evidence" value="ECO:0007669"/>
    <property type="project" value="TreeGrafter"/>
</dbReference>
<evidence type="ECO:0000256" key="5">
    <source>
        <dbReference type="ARBA" id="ARBA00022448"/>
    </source>
</evidence>
<evidence type="ECO:0000256" key="23">
    <source>
        <dbReference type="SAM" id="Coils"/>
    </source>
</evidence>
<evidence type="ECO:0000256" key="1">
    <source>
        <dbReference type="ARBA" id="ARBA00001946"/>
    </source>
</evidence>
<dbReference type="GO" id="GO:0003697">
    <property type="term" value="F:single-stranded DNA binding"/>
    <property type="evidence" value="ECO:0007669"/>
    <property type="project" value="UniProtKB-ARBA"/>
</dbReference>
<dbReference type="SMART" id="SM00978">
    <property type="entry name" value="Tim44"/>
    <property type="match status" value="1"/>
</dbReference>
<evidence type="ECO:0000256" key="12">
    <source>
        <dbReference type="ARBA" id="ARBA00022927"/>
    </source>
</evidence>
<dbReference type="SMART" id="SM00382">
    <property type="entry name" value="AAA"/>
    <property type="match status" value="1"/>
</dbReference>
<evidence type="ECO:0000256" key="4">
    <source>
        <dbReference type="ARBA" id="ARBA00009597"/>
    </source>
</evidence>
<dbReference type="SUPFAM" id="SSF54427">
    <property type="entry name" value="NTF2-like"/>
    <property type="match status" value="1"/>
</dbReference>
<evidence type="ECO:0000256" key="24">
    <source>
        <dbReference type="SAM" id="MobiDB-lite"/>
    </source>
</evidence>
<keyword evidence="13" id="KW-0809">Transit peptide</keyword>
<dbReference type="GO" id="GO:0003678">
    <property type="term" value="F:DNA helicase activity"/>
    <property type="evidence" value="ECO:0007669"/>
    <property type="project" value="InterPro"/>
</dbReference>
<sequence length="1029" mass="113977">MLPRHLKSLAVRSALRNRAVLSQRTAFPPPFRIAVPQATAGFHSSSRRFEAPKSPFQTFVDVLKDELRKDRELQENVKQLQGDVDKLQDAEALKKARIAYERARLASSIKENPRLRAAAEELKKTGVKVGDAVSEALRTMEESEVMRAIGRASAALSATIEKSTEPIRNTAAYKSLADTLVEALDDSGSLKHAGFEEREARRLRRQKRLAKAGLTRGSRVTADPEAGQALVLHKDSPRQEAWNKLKETNPVLKKLTELRQSYDDSEHPVVASVRSVTDTIGSWFDENETAQVTRLMMSMDPTFNRESFERELREYIVPEVVDAYLSADQESLKAWCGEATYNVLWATMEQYLRQGLISDSKVLDIRQVDVLEAKILENEIPVFIITFSTQEMLLFRNAKTAEIVVGAEDKVEQCTYVAVVTRIPEELDNELTAGWKIVEDIPWSPTQKPQETTRVLTGAEKRLRDIQKALEECQHNKPPAPLADSKRVPNKRHSDEGAGDASSATKKRRVLPWAETDSLSSKSGFGNDSIAGGSRGSQTTRTANSTPTPSSSAVPPSGKPEKLAAVFLSQEQTQILKLVQEGNCVFYTGSAGTGKSVLLREIIKVLRKKFVKTPDAIAITASTGIAACNIGGVTIHSFAGIGLGIESAEDLATKIRKNKKAAARWLRTKVLIIDEVSMVDGDLFDKLAKIGAILRKSSVPFGGIQIIITGDFFQLPPVTRSGSVKFAFEAELWAESIKYMFNLTKVFRQRDQRFIDMLNEMRFGNLSQQSIQEFKKLSRPIHYEDGMEATELFPLREDVERSNTSRMSRLSTEEKRFTAVDGGSMLDPNQREKTLANFMAPQVLKLRINAQVMLIKNVDDTLVNGSMGKIVSFVDPTDYAKDALEAATGVVGGGSSSAAGSKKPSTGSFKLYPLVEFRIPNGGTRKVLVLPEVFKVELPSGEVQVSRTQLPLILSWAMSIHKSQGQTLDRVKVDLGKVFEKGQAYVALSRATSLEGLQVLNFNPAKVQVHYKVVEWSKTLATITESNYD</sequence>
<dbReference type="InterPro" id="IPR049163">
    <property type="entry name" value="Pif1-like_2B_dom"/>
</dbReference>
<keyword evidence="28" id="KW-1185">Reference proteome</keyword>
<evidence type="ECO:0000313" key="27">
    <source>
        <dbReference type="EMBL" id="KAJ2934836.1"/>
    </source>
</evidence>
<evidence type="ECO:0000256" key="11">
    <source>
        <dbReference type="ARBA" id="ARBA00022840"/>
    </source>
</evidence>
<comment type="subcellular location">
    <subcellularLocation>
        <location evidence="3">Mitochondrion inner membrane</location>
        <topology evidence="3">Peripheral membrane protein</topology>
    </subcellularLocation>
    <subcellularLocation>
        <location evidence="2">Nucleus</location>
        <location evidence="2">Nucleolus</location>
    </subcellularLocation>
</comment>
<keyword evidence="11" id="KW-0067">ATP-binding</keyword>
<dbReference type="InterPro" id="IPR027417">
    <property type="entry name" value="P-loop_NTPase"/>
</dbReference>
<evidence type="ECO:0000256" key="6">
    <source>
        <dbReference type="ARBA" id="ARBA00022741"/>
    </source>
</evidence>
<keyword evidence="7" id="KW-0227">DNA damage</keyword>
<keyword evidence="23" id="KW-0175">Coiled coil</keyword>
<dbReference type="InterPro" id="IPR010285">
    <property type="entry name" value="DNA_helicase_pif1-like_DEAD"/>
</dbReference>
<dbReference type="InterPro" id="IPR007379">
    <property type="entry name" value="Tim44-like_dom"/>
</dbReference>
<accession>A0A9W8ML86</accession>
<dbReference type="GO" id="GO:0016787">
    <property type="term" value="F:hydrolase activity"/>
    <property type="evidence" value="ECO:0007669"/>
    <property type="project" value="UniProtKB-KW"/>
</dbReference>
<proteinExistence type="inferred from homology"/>
<dbReference type="Proteomes" id="UP001140091">
    <property type="component" value="Unassembled WGS sequence"/>
</dbReference>
<keyword evidence="6" id="KW-0547">Nucleotide-binding</keyword>
<dbReference type="GO" id="GO:0006310">
    <property type="term" value="P:DNA recombination"/>
    <property type="evidence" value="ECO:0007669"/>
    <property type="project" value="UniProtKB-KW"/>
</dbReference>
<dbReference type="GO" id="GO:0000723">
    <property type="term" value="P:telomere maintenance"/>
    <property type="evidence" value="ECO:0007669"/>
    <property type="project" value="InterPro"/>
</dbReference>
<evidence type="ECO:0000256" key="19">
    <source>
        <dbReference type="ARBA" id="ARBA00023204"/>
    </source>
</evidence>
<comment type="similarity">
    <text evidence="4">Belongs to the Tim44 family.</text>
</comment>
<keyword evidence="5" id="KW-0813">Transport</keyword>
<feature type="domain" description="Tim44-like" evidence="26">
    <location>
        <begin position="289"/>
        <end position="442"/>
    </location>
</feature>
<dbReference type="PANTHER" id="PTHR10721:SF1">
    <property type="entry name" value="MITOCHONDRIAL IMPORT INNER MEMBRANE TRANSLOCASE SUBUNIT TIM44"/>
    <property type="match status" value="1"/>
</dbReference>
<dbReference type="Gene3D" id="3.10.450.240">
    <property type="match status" value="1"/>
</dbReference>
<keyword evidence="12" id="KW-0653">Protein transport</keyword>
<feature type="region of interest" description="Disordered" evidence="24">
    <location>
        <begin position="471"/>
        <end position="559"/>
    </location>
</feature>
<keyword evidence="17" id="KW-0472">Membrane</keyword>
<evidence type="ECO:0000256" key="8">
    <source>
        <dbReference type="ARBA" id="ARBA00022792"/>
    </source>
</evidence>
<dbReference type="PANTHER" id="PTHR10721">
    <property type="entry name" value="MITOCHONDRIAL IMPORT INNER MEMBRANE TRANSLOCASE SUBUNIT TIM44"/>
    <property type="match status" value="1"/>
</dbReference>
<keyword evidence="18" id="KW-0233">DNA recombination</keyword>
<evidence type="ECO:0000259" key="26">
    <source>
        <dbReference type="SMART" id="SM00978"/>
    </source>
</evidence>
<dbReference type="Pfam" id="PF05970">
    <property type="entry name" value="PIF1"/>
    <property type="match status" value="1"/>
</dbReference>
<organism evidence="27 28">
    <name type="scientific">Candolleomyces eurysporus</name>
    <dbReference type="NCBI Taxonomy" id="2828524"/>
    <lineage>
        <taxon>Eukaryota</taxon>
        <taxon>Fungi</taxon>
        <taxon>Dikarya</taxon>
        <taxon>Basidiomycota</taxon>
        <taxon>Agaricomycotina</taxon>
        <taxon>Agaricomycetes</taxon>
        <taxon>Agaricomycetidae</taxon>
        <taxon>Agaricales</taxon>
        <taxon>Agaricineae</taxon>
        <taxon>Psathyrellaceae</taxon>
        <taxon>Candolleomyces</taxon>
    </lineage>
</organism>
<dbReference type="GO" id="GO:0006281">
    <property type="term" value="P:DNA repair"/>
    <property type="evidence" value="ECO:0007669"/>
    <property type="project" value="UniProtKB-KW"/>
</dbReference>
<evidence type="ECO:0000256" key="9">
    <source>
        <dbReference type="ARBA" id="ARBA00022801"/>
    </source>
</evidence>
<keyword evidence="9" id="KW-0378">Hydrolase</keyword>
<dbReference type="AlphaFoldDB" id="A0A9W8ML86"/>
<dbReference type="SUPFAM" id="SSF52540">
    <property type="entry name" value="P-loop containing nucleoside triphosphate hydrolases"/>
    <property type="match status" value="2"/>
</dbReference>
<keyword evidence="20" id="KW-0413">Isomerase</keyword>
<keyword evidence="15" id="KW-0238">DNA-binding</keyword>
<feature type="compositionally biased region" description="Basic and acidic residues" evidence="24">
    <location>
        <begin position="484"/>
        <end position="496"/>
    </location>
</feature>
<keyword evidence="21" id="KW-0539">Nucleus</keyword>
<feature type="compositionally biased region" description="Polar residues" evidence="24">
    <location>
        <begin position="517"/>
        <end position="526"/>
    </location>
</feature>
<evidence type="ECO:0000256" key="15">
    <source>
        <dbReference type="ARBA" id="ARBA00023125"/>
    </source>
</evidence>
<evidence type="ECO:0000256" key="21">
    <source>
        <dbReference type="ARBA" id="ARBA00023242"/>
    </source>
</evidence>
<evidence type="ECO:0000256" key="7">
    <source>
        <dbReference type="ARBA" id="ARBA00022763"/>
    </source>
</evidence>
<dbReference type="CDD" id="cd18037">
    <property type="entry name" value="DEXSc_Pif1_like"/>
    <property type="match status" value="1"/>
</dbReference>
<evidence type="ECO:0000256" key="20">
    <source>
        <dbReference type="ARBA" id="ARBA00023235"/>
    </source>
</evidence>
<dbReference type="OrthoDB" id="432234at2759"/>
<protein>
    <recommendedName>
        <fullName evidence="22">Mitochondrial import inner membrane translocase subunit TIM44</fullName>
    </recommendedName>
</protein>
<evidence type="ECO:0000256" key="18">
    <source>
        <dbReference type="ARBA" id="ARBA00023172"/>
    </source>
</evidence>
<comment type="caution">
    <text evidence="27">The sequence shown here is derived from an EMBL/GenBank/DDBJ whole genome shotgun (WGS) entry which is preliminary data.</text>
</comment>
<evidence type="ECO:0000256" key="22">
    <source>
        <dbReference type="ARBA" id="ARBA00074309"/>
    </source>
</evidence>
<feature type="domain" description="AAA+ ATPase" evidence="25">
    <location>
        <begin position="581"/>
        <end position="738"/>
    </location>
</feature>
<keyword evidence="10" id="KW-0347">Helicase</keyword>
<evidence type="ECO:0000313" key="28">
    <source>
        <dbReference type="Proteomes" id="UP001140091"/>
    </source>
</evidence>
<evidence type="ECO:0000256" key="17">
    <source>
        <dbReference type="ARBA" id="ARBA00023136"/>
    </source>
</evidence>
<dbReference type="CDD" id="cd18809">
    <property type="entry name" value="SF1_C_RecD"/>
    <property type="match status" value="1"/>
</dbReference>
<feature type="compositionally biased region" description="Low complexity" evidence="24">
    <location>
        <begin position="539"/>
        <end position="556"/>
    </location>
</feature>
<evidence type="ECO:0000256" key="10">
    <source>
        <dbReference type="ARBA" id="ARBA00022806"/>
    </source>
</evidence>
<feature type="coiled-coil region" evidence="23">
    <location>
        <begin position="63"/>
        <end position="90"/>
    </location>
</feature>
<evidence type="ECO:0000259" key="25">
    <source>
        <dbReference type="SMART" id="SM00382"/>
    </source>
</evidence>
<dbReference type="Pfam" id="PF21530">
    <property type="entry name" value="Pif1_2B_dom"/>
    <property type="match status" value="1"/>
</dbReference>
<reference evidence="27" key="1">
    <citation type="submission" date="2022-06" db="EMBL/GenBank/DDBJ databases">
        <title>Genome Sequence of Candolleomyces eurysporus.</title>
        <authorList>
            <person name="Buettner E."/>
        </authorList>
    </citation>
    <scope>NUCLEOTIDE SEQUENCE</scope>
    <source>
        <strain evidence="27">VTCC 930004</strain>
    </source>
</reference>
<evidence type="ECO:0000256" key="3">
    <source>
        <dbReference type="ARBA" id="ARBA00004637"/>
    </source>
</evidence>
<dbReference type="Pfam" id="PF04280">
    <property type="entry name" value="Tim44"/>
    <property type="match status" value="1"/>
</dbReference>
<keyword evidence="14" id="KW-0811">Translocation</keyword>